<protein>
    <submittedName>
        <fullName evidence="3">Uncharacterized protein</fullName>
    </submittedName>
</protein>
<gene>
    <name evidence="3" type="ORF">ABS772_13210</name>
</gene>
<accession>A0ABV1QNA3</accession>
<comment type="caution">
    <text evidence="3">The sequence shown here is derived from an EMBL/GenBank/DDBJ whole genome shotgun (WGS) entry which is preliminary data.</text>
</comment>
<dbReference type="Proteomes" id="UP001480955">
    <property type="component" value="Unassembled WGS sequence"/>
</dbReference>
<evidence type="ECO:0000313" key="4">
    <source>
        <dbReference type="Proteomes" id="UP001480955"/>
    </source>
</evidence>
<proteinExistence type="predicted"/>
<name>A0ABV1QNA3_9HYPH</name>
<feature type="region of interest" description="Disordered" evidence="1">
    <location>
        <begin position="67"/>
        <end position="93"/>
    </location>
</feature>
<keyword evidence="2" id="KW-0732">Signal</keyword>
<dbReference type="RefSeq" id="WP_350395168.1">
    <property type="nucleotide sequence ID" value="NZ_JBELQE010000079.1"/>
</dbReference>
<evidence type="ECO:0000256" key="2">
    <source>
        <dbReference type="SAM" id="SignalP"/>
    </source>
</evidence>
<sequence length="93" mass="9564">MNTRISSTIAAIVLGIGAISSPALAQNISSVRGEKPSSFFTERPAPYAYDDLTTGSIGPVRGRGIDRSAKDGNAELNDRAVPNYGATAGGPAR</sequence>
<evidence type="ECO:0000256" key="1">
    <source>
        <dbReference type="SAM" id="MobiDB-lite"/>
    </source>
</evidence>
<keyword evidence="4" id="KW-1185">Reference proteome</keyword>
<feature type="signal peptide" evidence="2">
    <location>
        <begin position="1"/>
        <end position="25"/>
    </location>
</feature>
<organism evidence="3 4">
    <name type="scientific">Methylorubrum podarium</name>
    <dbReference type="NCBI Taxonomy" id="200476"/>
    <lineage>
        <taxon>Bacteria</taxon>
        <taxon>Pseudomonadati</taxon>
        <taxon>Pseudomonadota</taxon>
        <taxon>Alphaproteobacteria</taxon>
        <taxon>Hyphomicrobiales</taxon>
        <taxon>Methylobacteriaceae</taxon>
        <taxon>Methylorubrum</taxon>
    </lineage>
</organism>
<reference evidence="3 4" key="1">
    <citation type="submission" date="2024-06" db="EMBL/GenBank/DDBJ databases">
        <authorList>
            <person name="Campbell A.G."/>
        </authorList>
    </citation>
    <scope>NUCLEOTIDE SEQUENCE [LARGE SCALE GENOMIC DNA]</scope>
    <source>
        <strain evidence="3 4">EM12</strain>
    </source>
</reference>
<feature type="chain" id="PRO_5046789108" evidence="2">
    <location>
        <begin position="26"/>
        <end position="93"/>
    </location>
</feature>
<dbReference type="EMBL" id="JBELQE010000079">
    <property type="protein sequence ID" value="MER2250873.1"/>
    <property type="molecule type" value="Genomic_DNA"/>
</dbReference>
<evidence type="ECO:0000313" key="3">
    <source>
        <dbReference type="EMBL" id="MER2250873.1"/>
    </source>
</evidence>
<feature type="compositionally biased region" description="Basic and acidic residues" evidence="1">
    <location>
        <begin position="67"/>
        <end position="78"/>
    </location>
</feature>